<gene>
    <name evidence="4" type="ORF">BGV66_20435</name>
    <name evidence="2" type="ORF">WJ68_23160</name>
    <name evidence="3" type="ORF">WK57_20205</name>
</gene>
<sequence>MKIRKVVSAVAALTLSSALAAPVFAVTVSRVDGERMDPNGEPFSLSGVVSVTKGTYITNCTVTFNGKITPYGIVTITSTQFTGGGACGLISGGASSTSPWTGQVDSTTTLAINNMRVAVTLLGTCGPNKVVLAWSDTNSSLTFNNAVLTPDCKVNGTLTTSPKFHVQ</sequence>
<feature type="signal peptide" evidence="1">
    <location>
        <begin position="1"/>
        <end position="20"/>
    </location>
</feature>
<evidence type="ECO:0000313" key="6">
    <source>
        <dbReference type="Proteomes" id="UP000070119"/>
    </source>
</evidence>
<reference evidence="4" key="4">
    <citation type="submission" date="2016-08" db="EMBL/GenBank/DDBJ databases">
        <authorList>
            <person name="Price E.P."/>
            <person name="Currie B.J."/>
            <person name="Wagner D.M."/>
        </authorList>
    </citation>
    <scope>NUCLEOTIDE SEQUENCE</scope>
    <source>
        <strain evidence="4">MSMB0103</strain>
    </source>
</reference>
<dbReference type="RefSeq" id="WP_059476973.1">
    <property type="nucleotide sequence ID" value="NZ_LNJU01000004.1"/>
</dbReference>
<accession>A0AA40UWC2</accession>
<keyword evidence="1" id="KW-0732">Signal</keyword>
<dbReference type="AlphaFoldDB" id="A0AA40UWC2"/>
<dbReference type="Proteomes" id="UP000183667">
    <property type="component" value="Unassembled WGS sequence"/>
</dbReference>
<feature type="chain" id="PRO_5043278156" evidence="1">
    <location>
        <begin position="21"/>
        <end position="167"/>
    </location>
</feature>
<dbReference type="Proteomes" id="UP000057910">
    <property type="component" value="Unassembled WGS sequence"/>
</dbReference>
<name>A0AA40UWC2_9BURK</name>
<evidence type="ECO:0000313" key="5">
    <source>
        <dbReference type="Proteomes" id="UP000057910"/>
    </source>
</evidence>
<proteinExistence type="predicted"/>
<evidence type="ECO:0000313" key="3">
    <source>
        <dbReference type="EMBL" id="KWZ57793.1"/>
    </source>
</evidence>
<reference evidence="3 6" key="2">
    <citation type="submission" date="2015-11" db="EMBL/GenBank/DDBJ databases">
        <authorList>
            <person name="Sahl J."/>
            <person name="Wagner D."/>
            <person name="Keim P."/>
        </authorList>
    </citation>
    <scope>NUCLEOTIDE SEQUENCE [LARGE SCALE GENOMIC DNA]</scope>
    <source>
        <strain evidence="3 6">MSMB1157</strain>
    </source>
</reference>
<protein>
    <submittedName>
        <fullName evidence="3">Activator protein</fullName>
    </submittedName>
</protein>
<reference evidence="2 5" key="1">
    <citation type="submission" date="2015-11" db="EMBL/GenBank/DDBJ databases">
        <title>Expanding the genomic diversity of Burkholderia species for the development of highly accurate diagnostics.</title>
        <authorList>
            <person name="Sahl J."/>
            <person name="Keim P."/>
            <person name="Wagner D."/>
        </authorList>
    </citation>
    <scope>NUCLEOTIDE SEQUENCE [LARGE SCALE GENOMIC DNA]</scope>
    <source>
        <strain evidence="2 5">MSMB1585WGS</strain>
    </source>
</reference>
<dbReference type="EMBL" id="LNJU01000004">
    <property type="protein sequence ID" value="KWZ57793.1"/>
    <property type="molecule type" value="Genomic_DNA"/>
</dbReference>
<evidence type="ECO:0000256" key="1">
    <source>
        <dbReference type="SAM" id="SignalP"/>
    </source>
</evidence>
<dbReference type="EMBL" id="MEAU01000031">
    <property type="protein sequence ID" value="OJA44607.1"/>
    <property type="molecule type" value="Genomic_DNA"/>
</dbReference>
<evidence type="ECO:0000313" key="4">
    <source>
        <dbReference type="EMBL" id="OJA44607.1"/>
    </source>
</evidence>
<evidence type="ECO:0000313" key="2">
    <source>
        <dbReference type="EMBL" id="KVN78183.1"/>
    </source>
</evidence>
<dbReference type="Proteomes" id="UP000070119">
    <property type="component" value="Unassembled WGS sequence"/>
</dbReference>
<reference evidence="7" key="3">
    <citation type="submission" date="2016-08" db="EMBL/GenBank/DDBJ databases">
        <title>Population biology and virulence potential of Burkholderia ubonensis.</title>
        <authorList>
            <person name="Price E.P."/>
            <person name="Currie B.J."/>
            <person name="Wagner D.M."/>
        </authorList>
    </citation>
    <scope>NUCLEOTIDE SEQUENCE [LARGE SCALE GENOMIC DNA]</scope>
    <source>
        <strain evidence="7">MSMB0103</strain>
    </source>
</reference>
<organism evidence="3 6">
    <name type="scientific">Burkholderia ubonensis</name>
    <dbReference type="NCBI Taxonomy" id="101571"/>
    <lineage>
        <taxon>Bacteria</taxon>
        <taxon>Pseudomonadati</taxon>
        <taxon>Pseudomonadota</taxon>
        <taxon>Betaproteobacteria</taxon>
        <taxon>Burkholderiales</taxon>
        <taxon>Burkholderiaceae</taxon>
        <taxon>Burkholderia</taxon>
        <taxon>Burkholderia cepacia complex</taxon>
    </lineage>
</organism>
<dbReference type="EMBL" id="LPAD01000093">
    <property type="protein sequence ID" value="KVN78183.1"/>
    <property type="molecule type" value="Genomic_DNA"/>
</dbReference>
<evidence type="ECO:0000313" key="7">
    <source>
        <dbReference type="Proteomes" id="UP000183667"/>
    </source>
</evidence>
<comment type="caution">
    <text evidence="3">The sequence shown here is derived from an EMBL/GenBank/DDBJ whole genome shotgun (WGS) entry which is preliminary data.</text>
</comment>